<dbReference type="Gene3D" id="2.60.120.10">
    <property type="entry name" value="Jelly Rolls"/>
    <property type="match status" value="1"/>
</dbReference>
<dbReference type="InterPro" id="IPR011051">
    <property type="entry name" value="RmlC_Cupin_sf"/>
</dbReference>
<dbReference type="AlphaFoldDB" id="A0A7V8JSY7"/>
<dbReference type="InterPro" id="IPR013096">
    <property type="entry name" value="Cupin_2"/>
</dbReference>
<organism evidence="2 3">
    <name type="scientific">Herbaspirillum frisingense</name>
    <dbReference type="NCBI Taxonomy" id="92645"/>
    <lineage>
        <taxon>Bacteria</taxon>
        <taxon>Pseudomonadati</taxon>
        <taxon>Pseudomonadota</taxon>
        <taxon>Betaproteobacteria</taxon>
        <taxon>Burkholderiales</taxon>
        <taxon>Oxalobacteraceae</taxon>
        <taxon>Herbaspirillum</taxon>
    </lineage>
</organism>
<name>A0A7V8JSY7_9BURK</name>
<accession>A0A7V8JSY7</accession>
<feature type="domain" description="Cupin type-2" evidence="1">
    <location>
        <begin position="40"/>
        <end position="97"/>
    </location>
</feature>
<evidence type="ECO:0000259" key="1">
    <source>
        <dbReference type="Pfam" id="PF07883"/>
    </source>
</evidence>
<evidence type="ECO:0000313" key="2">
    <source>
        <dbReference type="EMBL" id="KAF1038954.1"/>
    </source>
</evidence>
<dbReference type="Pfam" id="PF07883">
    <property type="entry name" value="Cupin_2"/>
    <property type="match status" value="1"/>
</dbReference>
<gene>
    <name evidence="2" type="ORF">GAK35_03720</name>
</gene>
<protein>
    <recommendedName>
        <fullName evidence="1">Cupin type-2 domain-containing protein</fullName>
    </recommendedName>
</protein>
<dbReference type="SUPFAM" id="SSF51182">
    <property type="entry name" value="RmlC-like cupins"/>
    <property type="match status" value="1"/>
</dbReference>
<dbReference type="EMBL" id="WNDX01000157">
    <property type="protein sequence ID" value="KAF1038954.1"/>
    <property type="molecule type" value="Genomic_DNA"/>
</dbReference>
<dbReference type="InterPro" id="IPR014710">
    <property type="entry name" value="RmlC-like_jellyroll"/>
</dbReference>
<reference evidence="3" key="1">
    <citation type="journal article" date="2020" name="MBio">
        <title>Horizontal gene transfer to a defensive symbiont with a reduced genome amongst a multipartite beetle microbiome.</title>
        <authorList>
            <person name="Waterworth S.C."/>
            <person name="Florez L.V."/>
            <person name="Rees E.R."/>
            <person name="Hertweck C."/>
            <person name="Kaltenpoth M."/>
            <person name="Kwan J.C."/>
        </authorList>
    </citation>
    <scope>NUCLEOTIDE SEQUENCE [LARGE SCALE GENOMIC DNA]</scope>
</reference>
<sequence>MPHIDFQKTADVLPAAWVSRIIGQRGATRIKVPRMDQAYQEEKHGFNEARIVIDGRLELDVAGEAFSLAAGDMYRVQAGVPHAVRRGSHGSLPILDIAA</sequence>
<evidence type="ECO:0000313" key="3">
    <source>
        <dbReference type="Proteomes" id="UP000462435"/>
    </source>
</evidence>
<proteinExistence type="predicted"/>
<comment type="caution">
    <text evidence="2">The sequence shown here is derived from an EMBL/GenBank/DDBJ whole genome shotgun (WGS) entry which is preliminary data.</text>
</comment>
<dbReference type="Proteomes" id="UP000462435">
    <property type="component" value="Unassembled WGS sequence"/>
</dbReference>